<evidence type="ECO:0000313" key="6">
    <source>
        <dbReference type="Proteomes" id="UP001501020"/>
    </source>
</evidence>
<organism evidence="5 6">
    <name type="scientific">Actinomadura napierensis</name>
    <dbReference type="NCBI Taxonomy" id="267854"/>
    <lineage>
        <taxon>Bacteria</taxon>
        <taxon>Bacillati</taxon>
        <taxon>Actinomycetota</taxon>
        <taxon>Actinomycetes</taxon>
        <taxon>Streptosporangiales</taxon>
        <taxon>Thermomonosporaceae</taxon>
        <taxon>Actinomadura</taxon>
    </lineage>
</organism>
<feature type="chain" id="PRO_5046886130" evidence="4">
    <location>
        <begin position="23"/>
        <end position="223"/>
    </location>
</feature>
<dbReference type="Gene3D" id="3.20.20.300">
    <property type="entry name" value="Glycoside hydrolase, family 3, N-terminal domain"/>
    <property type="match status" value="1"/>
</dbReference>
<protein>
    <submittedName>
        <fullName evidence="5">Uncharacterized protein</fullName>
    </submittedName>
</protein>
<evidence type="ECO:0000256" key="3">
    <source>
        <dbReference type="SAM" id="MobiDB-lite"/>
    </source>
</evidence>
<name>A0ABP5M1R3_9ACTN</name>
<sequence length="223" mass="23022">MTRRRRATSPIISRWTASRTSAGAPAVSAAAATITAGGATAHAAPQRGTAALVAAMTLEEKLSFVQGRWDDPQLQTIGESGYVPGVPRLGIPPLRLTDGPAGIRAAQPATALPVPVALSTPSASPTPAATSRPTEKTRWSAPGRSPRPSKASRARGAIDTTKHSAANNQETDRQTINAHVAEPATRHRQGAGTRPSPSARRTGHAVRPVLAIELSHRGGTTSG</sequence>
<dbReference type="RefSeq" id="WP_344277921.1">
    <property type="nucleotide sequence ID" value="NZ_BAAAMR010000087.1"/>
</dbReference>
<dbReference type="InterPro" id="IPR017853">
    <property type="entry name" value="GH"/>
</dbReference>
<keyword evidence="6" id="KW-1185">Reference proteome</keyword>
<feature type="compositionally biased region" description="Polar residues" evidence="3">
    <location>
        <begin position="163"/>
        <end position="177"/>
    </location>
</feature>
<reference evidence="6" key="1">
    <citation type="journal article" date="2019" name="Int. J. Syst. Evol. Microbiol.">
        <title>The Global Catalogue of Microorganisms (GCM) 10K type strain sequencing project: providing services to taxonomists for standard genome sequencing and annotation.</title>
        <authorList>
            <consortium name="The Broad Institute Genomics Platform"/>
            <consortium name="The Broad Institute Genome Sequencing Center for Infectious Disease"/>
            <person name="Wu L."/>
            <person name="Ma J."/>
        </authorList>
    </citation>
    <scope>NUCLEOTIDE SEQUENCE [LARGE SCALE GENOMIC DNA]</scope>
    <source>
        <strain evidence="6">JCM 13850</strain>
    </source>
</reference>
<dbReference type="PANTHER" id="PTHR42715">
    <property type="entry name" value="BETA-GLUCOSIDASE"/>
    <property type="match status" value="1"/>
</dbReference>
<dbReference type="PANTHER" id="PTHR42715:SF10">
    <property type="entry name" value="BETA-GLUCOSIDASE"/>
    <property type="match status" value="1"/>
</dbReference>
<accession>A0ABP5M1R3</accession>
<dbReference type="SUPFAM" id="SSF51445">
    <property type="entry name" value="(Trans)glycosidases"/>
    <property type="match status" value="1"/>
</dbReference>
<evidence type="ECO:0000313" key="5">
    <source>
        <dbReference type="EMBL" id="GAA2159744.1"/>
    </source>
</evidence>
<dbReference type="InterPro" id="IPR036962">
    <property type="entry name" value="Glyco_hydro_3_N_sf"/>
</dbReference>
<evidence type="ECO:0000256" key="4">
    <source>
        <dbReference type="SAM" id="SignalP"/>
    </source>
</evidence>
<feature type="compositionally biased region" description="Low complexity" evidence="3">
    <location>
        <begin position="140"/>
        <end position="157"/>
    </location>
</feature>
<comment type="caution">
    <text evidence="5">The sequence shown here is derived from an EMBL/GenBank/DDBJ whole genome shotgun (WGS) entry which is preliminary data.</text>
</comment>
<keyword evidence="2" id="KW-0378">Hydrolase</keyword>
<feature type="signal peptide" evidence="4">
    <location>
        <begin position="1"/>
        <end position="22"/>
    </location>
</feature>
<comment type="similarity">
    <text evidence="1">Belongs to the glycosyl hydrolase 3 family.</text>
</comment>
<dbReference type="Proteomes" id="UP001501020">
    <property type="component" value="Unassembled WGS sequence"/>
</dbReference>
<gene>
    <name evidence="5" type="ORF">GCM10009727_71900</name>
</gene>
<keyword evidence="4" id="KW-0732">Signal</keyword>
<evidence type="ECO:0000256" key="1">
    <source>
        <dbReference type="ARBA" id="ARBA00005336"/>
    </source>
</evidence>
<feature type="region of interest" description="Disordered" evidence="3">
    <location>
        <begin position="116"/>
        <end position="209"/>
    </location>
</feature>
<proteinExistence type="inferred from homology"/>
<dbReference type="EMBL" id="BAAAMR010000087">
    <property type="protein sequence ID" value="GAA2159744.1"/>
    <property type="molecule type" value="Genomic_DNA"/>
</dbReference>
<feature type="compositionally biased region" description="Low complexity" evidence="3">
    <location>
        <begin position="117"/>
        <end position="132"/>
    </location>
</feature>
<evidence type="ECO:0000256" key="2">
    <source>
        <dbReference type="ARBA" id="ARBA00022801"/>
    </source>
</evidence>
<dbReference type="InterPro" id="IPR050288">
    <property type="entry name" value="Cellulose_deg_GH3"/>
</dbReference>